<feature type="compositionally biased region" description="Acidic residues" evidence="3">
    <location>
        <begin position="63"/>
        <end position="73"/>
    </location>
</feature>
<gene>
    <name evidence="5" type="ORF">N4J17_09490</name>
</gene>
<dbReference type="EMBL" id="CP104311">
    <property type="protein sequence ID" value="WWF00715.1"/>
    <property type="molecule type" value="Genomic_DNA"/>
</dbReference>
<evidence type="ECO:0000256" key="3">
    <source>
        <dbReference type="SAM" id="MobiDB-lite"/>
    </source>
</evidence>
<name>A0ABZ2F2S3_METCP</name>
<proteinExistence type="predicted"/>
<feature type="domain" description="Sucrose synthase first GT-B" evidence="4">
    <location>
        <begin position="1"/>
        <end position="32"/>
    </location>
</feature>
<dbReference type="Gene3D" id="3.40.50.2000">
    <property type="entry name" value="Glycogen Phosphorylase B"/>
    <property type="match status" value="1"/>
</dbReference>
<evidence type="ECO:0000256" key="2">
    <source>
        <dbReference type="ARBA" id="ARBA00022679"/>
    </source>
</evidence>
<evidence type="ECO:0000313" key="5">
    <source>
        <dbReference type="EMBL" id="WWF00715.1"/>
    </source>
</evidence>
<feature type="region of interest" description="Disordered" evidence="3">
    <location>
        <begin position="54"/>
        <end position="73"/>
    </location>
</feature>
<dbReference type="InterPro" id="IPR000368">
    <property type="entry name" value="Sucrose_synth_GT-B1"/>
</dbReference>
<evidence type="ECO:0000313" key="6">
    <source>
        <dbReference type="Proteomes" id="UP001359308"/>
    </source>
</evidence>
<organism evidence="5 6">
    <name type="scientific">Methylococcus capsulatus</name>
    <dbReference type="NCBI Taxonomy" id="414"/>
    <lineage>
        <taxon>Bacteria</taxon>
        <taxon>Pseudomonadati</taxon>
        <taxon>Pseudomonadota</taxon>
        <taxon>Gammaproteobacteria</taxon>
        <taxon>Methylococcales</taxon>
        <taxon>Methylococcaceae</taxon>
        <taxon>Methylococcus</taxon>
    </lineage>
</organism>
<keyword evidence="1" id="KW-0328">Glycosyltransferase</keyword>
<dbReference type="Pfam" id="PF00862">
    <property type="entry name" value="GT-B_Sucrose_synth"/>
    <property type="match status" value="1"/>
</dbReference>
<accession>A0ABZ2F2S3</accession>
<keyword evidence="2" id="KW-0808">Transferase</keyword>
<evidence type="ECO:0000259" key="4">
    <source>
        <dbReference type="Pfam" id="PF00862"/>
    </source>
</evidence>
<reference evidence="5 6" key="1">
    <citation type="submission" date="2022-09" db="EMBL/GenBank/DDBJ databases">
        <authorList>
            <person name="Giprobiosintez L."/>
        </authorList>
    </citation>
    <scope>NUCLEOTIDE SEQUENCE [LARGE SCALE GENOMIC DNA]</scope>
    <source>
        <strain evidence="6">VKPM-B-12549 (GBS-15)</strain>
    </source>
</reference>
<dbReference type="Proteomes" id="UP001359308">
    <property type="component" value="Chromosome"/>
</dbReference>
<evidence type="ECO:0000256" key="1">
    <source>
        <dbReference type="ARBA" id="ARBA00022676"/>
    </source>
</evidence>
<keyword evidence="6" id="KW-1185">Reference proteome</keyword>
<dbReference type="RefSeq" id="WP_198321738.1">
    <property type="nucleotide sequence ID" value="NZ_CP104311.1"/>
</dbReference>
<protein>
    <recommendedName>
        <fullName evidence="4">Sucrose synthase first GT-B domain-containing protein</fullName>
    </recommendedName>
</protein>
<sequence>MPGLQRVVGGIDVYDPKFNIVSPGADSDRHLTHLHPEIEALCAAPKPVNLRTAGKASSGLELEPFEDLEGTGC</sequence>